<name>A0A813HKW5_POLGL</name>
<dbReference type="EMBL" id="CAJNNV010032054">
    <property type="protein sequence ID" value="CAE8638768.1"/>
    <property type="molecule type" value="Genomic_DNA"/>
</dbReference>
<evidence type="ECO:0000313" key="4">
    <source>
        <dbReference type="Proteomes" id="UP000654075"/>
    </source>
</evidence>
<organism evidence="2 4">
    <name type="scientific">Polarella glacialis</name>
    <name type="common">Dinoflagellate</name>
    <dbReference type="NCBI Taxonomy" id="89957"/>
    <lineage>
        <taxon>Eukaryota</taxon>
        <taxon>Sar</taxon>
        <taxon>Alveolata</taxon>
        <taxon>Dinophyceae</taxon>
        <taxon>Suessiales</taxon>
        <taxon>Suessiaceae</taxon>
        <taxon>Polarella</taxon>
    </lineage>
</organism>
<dbReference type="AlphaFoldDB" id="A0A813HKW5"/>
<keyword evidence="4" id="KW-1185">Reference proteome</keyword>
<sequence length="173" mass="19457">MLTPHWTKIDACIHIAKQAHNGRFMPPPMPLTKPPGLLADAGILQQCLDFDAASEEHDNQEAPCKENDDKTETGNHDTQEKCEDYKEVDAEHKTELEQSEAKEGANEEKSRGDVDNNFDEHEPSLHNVKVYTDTGVQHMSLTTAEHSTLRFQGRLDETPSWTLDGEFAKDCGR</sequence>
<proteinExistence type="predicted"/>
<gene>
    <name evidence="2" type="ORF">PGLA1383_LOCUS53897</name>
    <name evidence="3" type="ORF">PGLA2088_LOCUS31365</name>
</gene>
<feature type="region of interest" description="Disordered" evidence="1">
    <location>
        <begin position="54"/>
        <end position="122"/>
    </location>
</feature>
<dbReference type="Proteomes" id="UP000626109">
    <property type="component" value="Unassembled WGS sequence"/>
</dbReference>
<protein>
    <submittedName>
        <fullName evidence="2">Uncharacterized protein</fullName>
    </submittedName>
</protein>
<dbReference type="EMBL" id="CAJNNW010029344">
    <property type="protein sequence ID" value="CAE8699922.1"/>
    <property type="molecule type" value="Genomic_DNA"/>
</dbReference>
<evidence type="ECO:0000256" key="1">
    <source>
        <dbReference type="SAM" id="MobiDB-lite"/>
    </source>
</evidence>
<evidence type="ECO:0000313" key="3">
    <source>
        <dbReference type="EMBL" id="CAE8699922.1"/>
    </source>
</evidence>
<evidence type="ECO:0000313" key="2">
    <source>
        <dbReference type="EMBL" id="CAE8638768.1"/>
    </source>
</evidence>
<dbReference type="Proteomes" id="UP000654075">
    <property type="component" value="Unassembled WGS sequence"/>
</dbReference>
<comment type="caution">
    <text evidence="2">The sequence shown here is derived from an EMBL/GenBank/DDBJ whole genome shotgun (WGS) entry which is preliminary data.</text>
</comment>
<accession>A0A813HKW5</accession>
<reference evidence="2" key="1">
    <citation type="submission" date="2021-02" db="EMBL/GenBank/DDBJ databases">
        <authorList>
            <person name="Dougan E. K."/>
            <person name="Rhodes N."/>
            <person name="Thang M."/>
            <person name="Chan C."/>
        </authorList>
    </citation>
    <scope>NUCLEOTIDE SEQUENCE</scope>
</reference>